<keyword evidence="6" id="KW-1185">Reference proteome</keyword>
<accession>A0A6M8B7G3</accession>
<dbReference type="Pfam" id="PF13727">
    <property type="entry name" value="CoA_binding_3"/>
    <property type="match status" value="1"/>
</dbReference>
<evidence type="ECO:0000256" key="2">
    <source>
        <dbReference type="SAM" id="MobiDB-lite"/>
    </source>
</evidence>
<dbReference type="PANTHER" id="PTHR43318:SF1">
    <property type="entry name" value="POLYSACCHARIDE BIOSYNTHESIS PROTEIN EPSC-RELATED"/>
    <property type="match status" value="1"/>
</dbReference>
<protein>
    <submittedName>
        <fullName evidence="5">Polysaccharide biosynthesis protein</fullName>
    </submittedName>
</protein>
<gene>
    <name evidence="5" type="ORF">HPC72_07100</name>
</gene>
<feature type="compositionally biased region" description="Low complexity" evidence="2">
    <location>
        <begin position="661"/>
        <end position="677"/>
    </location>
</feature>
<feature type="compositionally biased region" description="Polar residues" evidence="2">
    <location>
        <begin position="699"/>
        <end position="709"/>
    </location>
</feature>
<keyword evidence="3" id="KW-0812">Transmembrane</keyword>
<feature type="domain" description="Polysaccharide biosynthesis protein CapD-like" evidence="4">
    <location>
        <begin position="341"/>
        <end position="617"/>
    </location>
</feature>
<feature type="region of interest" description="Disordered" evidence="2">
    <location>
        <begin position="1"/>
        <end position="46"/>
    </location>
</feature>
<dbReference type="Proteomes" id="UP000504752">
    <property type="component" value="Chromosome"/>
</dbReference>
<dbReference type="InterPro" id="IPR051203">
    <property type="entry name" value="Polysaccharide_Synthase-Rel"/>
</dbReference>
<feature type="transmembrane region" description="Helical" evidence="3">
    <location>
        <begin position="87"/>
        <end position="109"/>
    </location>
</feature>
<evidence type="ECO:0000313" key="6">
    <source>
        <dbReference type="Proteomes" id="UP000504752"/>
    </source>
</evidence>
<dbReference type="Gene3D" id="3.40.50.720">
    <property type="entry name" value="NAD(P)-binding Rossmann-like Domain"/>
    <property type="match status" value="2"/>
</dbReference>
<dbReference type="CDD" id="cd05237">
    <property type="entry name" value="UDP_invert_4-6DH_SDR_e"/>
    <property type="match status" value="1"/>
</dbReference>
<dbReference type="EMBL" id="CP053642">
    <property type="protein sequence ID" value="QKD80016.1"/>
    <property type="molecule type" value="Genomic_DNA"/>
</dbReference>
<proteinExistence type="inferred from homology"/>
<dbReference type="KEGG" id="amam:HPC72_07100"/>
<reference evidence="5 6" key="1">
    <citation type="submission" date="2020-05" db="EMBL/GenBank/DDBJ databases">
        <title>Actinomyces sp. zg-325.</title>
        <authorList>
            <person name="Yang C."/>
        </authorList>
    </citation>
    <scope>NUCLEOTIDE SEQUENCE [LARGE SCALE GENOMIC DNA]</scope>
    <source>
        <strain evidence="6">zg-325</strain>
    </source>
</reference>
<sequence length="722" mass="76169">MPEHGAASTEFGARTAPPPVRPSSPPTGSSLTRGASGPGWREREIGGSRLHLPHGATAALDSAMWGLAVMVVAALSLTTGIDAHPEGMGVTLTALLAIIFQIAGYLAFLRGRARFATIDEIPFVLLTDVIIAVALSAASGMSAGLLLPLRDSVLSGGAALTLHLACRWLYLRVVEARQRPVGRRARRTIVMGAGGGGAAAISLMQNDPSSPYTPVALLDDDPAKRHLRLSGVRVLGPWRALAQVARETSADLVLLAVPSARPEEVDGVVARARELGLAIRVMPGTEELMGLAPSLAPAPPSAVAQRGTGIFRPLEISDLLGRRAIDTDVDAIASYLTGERILVTGAGGSIGAQLCHEIARYRPERLILVDRDESALHAVQLSLDGEAMLDSPDLILGDLRAPGFISGLFDEARPTIVFHAAALKHLTLTERFPEEAFLTNVAATRDLLTAATSHGVRLFINISTDKAADPTSVLGHSKRIAERLTAAVGLSLPADRRFISVRFGNVLGSRGSVLHTFASQLERGLPMTVTDPRMERFFMSINEACQLVLQAGALGRSGEVLVLDMGEPHNIESLARRFASLMGADEPRVAYTRVRPGEKMTESLFGTGEADRRPWHPLISHVDVAALGLGLLQDIDDLRLRSEWGPQGELVRRWMTGTSRAPAPGAPVAGPGVAAPADGQTGGPGVRSATRWMRAPASRQPTAAPSGTPTARGAVERAGAPT</sequence>
<dbReference type="Pfam" id="PF02719">
    <property type="entry name" value="Polysacc_synt_2"/>
    <property type="match status" value="1"/>
</dbReference>
<dbReference type="PANTHER" id="PTHR43318">
    <property type="entry name" value="UDP-N-ACETYLGLUCOSAMINE 4,6-DEHYDRATASE"/>
    <property type="match status" value="1"/>
</dbReference>
<evidence type="ECO:0000256" key="1">
    <source>
        <dbReference type="ARBA" id="ARBA00007430"/>
    </source>
</evidence>
<keyword evidence="3" id="KW-0472">Membrane</keyword>
<name>A0A6M8B7G3_9ACTO</name>
<dbReference type="SUPFAM" id="SSF51735">
    <property type="entry name" value="NAD(P)-binding Rossmann-fold domains"/>
    <property type="match status" value="2"/>
</dbReference>
<comment type="similarity">
    <text evidence="1">Belongs to the polysaccharide synthase family.</text>
</comment>
<feature type="region of interest" description="Disordered" evidence="2">
    <location>
        <begin position="661"/>
        <end position="722"/>
    </location>
</feature>
<feature type="compositionally biased region" description="Pro residues" evidence="2">
    <location>
        <begin position="16"/>
        <end position="25"/>
    </location>
</feature>
<dbReference type="RefSeq" id="WP_159524130.1">
    <property type="nucleotide sequence ID" value="NZ_CP053642.1"/>
</dbReference>
<evidence type="ECO:0000256" key="3">
    <source>
        <dbReference type="SAM" id="Phobius"/>
    </source>
</evidence>
<dbReference type="AlphaFoldDB" id="A0A6M8B7G3"/>
<organism evidence="5 6">
    <name type="scientific">Actinomyces marmotae</name>
    <dbReference type="NCBI Taxonomy" id="2737173"/>
    <lineage>
        <taxon>Bacteria</taxon>
        <taxon>Bacillati</taxon>
        <taxon>Actinomycetota</taxon>
        <taxon>Actinomycetes</taxon>
        <taxon>Actinomycetales</taxon>
        <taxon>Actinomycetaceae</taxon>
        <taxon>Actinomyces</taxon>
    </lineage>
</organism>
<evidence type="ECO:0000313" key="5">
    <source>
        <dbReference type="EMBL" id="QKD80016.1"/>
    </source>
</evidence>
<dbReference type="InterPro" id="IPR036291">
    <property type="entry name" value="NAD(P)-bd_dom_sf"/>
</dbReference>
<keyword evidence="3" id="KW-1133">Transmembrane helix</keyword>
<dbReference type="InterPro" id="IPR003869">
    <property type="entry name" value="Polysac_CapD-like"/>
</dbReference>
<feature type="transmembrane region" description="Helical" evidence="3">
    <location>
        <begin position="121"/>
        <end position="147"/>
    </location>
</feature>
<feature type="transmembrane region" description="Helical" evidence="3">
    <location>
        <begin position="58"/>
        <end position="81"/>
    </location>
</feature>
<evidence type="ECO:0000259" key="4">
    <source>
        <dbReference type="Pfam" id="PF02719"/>
    </source>
</evidence>